<reference evidence="2" key="1">
    <citation type="submission" date="2017-03" db="EMBL/GenBank/DDBJ databases">
        <authorList>
            <person name="Herbold C."/>
        </authorList>
    </citation>
    <scope>NUCLEOTIDE SEQUENCE [LARGE SCALE GENOMIC DNA]</scope>
</reference>
<keyword evidence="2" id="KW-1185">Reference proteome</keyword>
<proteinExistence type="predicted"/>
<name>A0A2H1FFP6_9ARCH</name>
<dbReference type="AlphaFoldDB" id="A0A2H1FFP6"/>
<gene>
    <name evidence="1" type="ORF">NCS_11389</name>
</gene>
<dbReference type="Proteomes" id="UP000230607">
    <property type="component" value="Chromosome 1"/>
</dbReference>
<protein>
    <submittedName>
        <fullName evidence="1">Uncharacterized protein</fullName>
    </submittedName>
</protein>
<evidence type="ECO:0000313" key="1">
    <source>
        <dbReference type="EMBL" id="SMH71577.1"/>
    </source>
</evidence>
<sequence length="115" mass="13068">MDMITNMILIRNFFMRKFDANSDTRREIPNTKKSSSMFDSEIDRSLINAGSIAKNTPKLTLENKRITITVGNFIKCFADAMDIIALRVVFPSFDNINEEINEVAITNAATWKSTL</sequence>
<organism evidence="1 2">
    <name type="scientific">Candidatus Nitrosotalea okcheonensis</name>
    <dbReference type="NCBI Taxonomy" id="1903276"/>
    <lineage>
        <taxon>Archaea</taxon>
        <taxon>Nitrososphaerota</taxon>
        <taxon>Nitrososphaeria</taxon>
        <taxon>Nitrosotaleales</taxon>
        <taxon>Nitrosotaleaceae</taxon>
        <taxon>Nitrosotalea</taxon>
    </lineage>
</organism>
<accession>A0A2H1FFP6</accession>
<dbReference type="EMBL" id="LT841358">
    <property type="protein sequence ID" value="SMH71577.1"/>
    <property type="molecule type" value="Genomic_DNA"/>
</dbReference>
<evidence type="ECO:0000313" key="2">
    <source>
        <dbReference type="Proteomes" id="UP000230607"/>
    </source>
</evidence>